<proteinExistence type="inferred from homology"/>
<dbReference type="NCBIfam" id="NF000585">
    <property type="entry name" value="PRK00010.1"/>
    <property type="match status" value="1"/>
</dbReference>
<dbReference type="InterPro" id="IPR002132">
    <property type="entry name" value="Ribosomal_uL5"/>
</dbReference>
<reference evidence="7" key="1">
    <citation type="submission" date="2019-08" db="EMBL/GenBank/DDBJ databases">
        <authorList>
            <person name="Kucharzyk K."/>
            <person name="Murdoch R.W."/>
            <person name="Higgins S."/>
            <person name="Loffler F."/>
        </authorList>
    </citation>
    <scope>NUCLEOTIDE SEQUENCE</scope>
</reference>
<accession>A0A644XDC6</accession>
<protein>
    <recommendedName>
        <fullName evidence="8">50S ribosomal protein L5</fullName>
    </recommendedName>
</protein>
<dbReference type="InterPro" id="IPR031310">
    <property type="entry name" value="Ribosomal_uL5_N"/>
</dbReference>
<comment type="similarity">
    <text evidence="1">Belongs to the universal ribosomal protein uL5 family.</text>
</comment>
<evidence type="ECO:0000259" key="6">
    <source>
        <dbReference type="Pfam" id="PF00673"/>
    </source>
</evidence>
<evidence type="ECO:0000259" key="5">
    <source>
        <dbReference type="Pfam" id="PF00281"/>
    </source>
</evidence>
<gene>
    <name evidence="7" type="ORF">SDC9_60591</name>
</gene>
<dbReference type="InterPro" id="IPR020930">
    <property type="entry name" value="Ribosomal_uL5_bac-type"/>
</dbReference>
<dbReference type="GO" id="GO:0005840">
    <property type="term" value="C:ribosome"/>
    <property type="evidence" value="ECO:0007669"/>
    <property type="project" value="UniProtKB-KW"/>
</dbReference>
<dbReference type="PIRSF" id="PIRSF002161">
    <property type="entry name" value="Ribosomal_L5"/>
    <property type="match status" value="1"/>
</dbReference>
<dbReference type="PANTHER" id="PTHR11994">
    <property type="entry name" value="60S RIBOSOMAL PROTEIN L11-RELATED"/>
    <property type="match status" value="1"/>
</dbReference>
<dbReference type="GO" id="GO:1990904">
    <property type="term" value="C:ribonucleoprotein complex"/>
    <property type="evidence" value="ECO:0007669"/>
    <property type="project" value="UniProtKB-KW"/>
</dbReference>
<keyword evidence="2" id="KW-0689">Ribosomal protein</keyword>
<dbReference type="Pfam" id="PF00281">
    <property type="entry name" value="Ribosomal_L5"/>
    <property type="match status" value="1"/>
</dbReference>
<sequence length="221" mass="24603">MANTKDGAVKKAAAKTQTGKAEKPAKAAKTEGAQVMVKGYVPSLQTKYKEEIVPKLVKDFGYTSVMQVPKLEKIVINQGIGSATQDKKLVEIAQQELTIITGQKAVQTYSKKDISNFKLRKGMPIGVKTTLRAAKMYEFLERLISVSLPRIRDFKGINEKFDGKGNYTLGIKEQIIFPEIDIDKITKILGIEITFVTSAEKDEEAFALLREFGLPFKNIKK</sequence>
<dbReference type="EMBL" id="VSSQ01002244">
    <property type="protein sequence ID" value="MPM14230.1"/>
    <property type="molecule type" value="Genomic_DNA"/>
</dbReference>
<dbReference type="Pfam" id="PF00673">
    <property type="entry name" value="Ribosomal_L5_C"/>
    <property type="match status" value="1"/>
</dbReference>
<dbReference type="SUPFAM" id="SSF55282">
    <property type="entry name" value="RL5-like"/>
    <property type="match status" value="1"/>
</dbReference>
<name>A0A644XDC6_9ZZZZ</name>
<evidence type="ECO:0000256" key="3">
    <source>
        <dbReference type="ARBA" id="ARBA00023274"/>
    </source>
</evidence>
<feature type="compositionally biased region" description="Low complexity" evidence="4">
    <location>
        <begin position="10"/>
        <end position="19"/>
    </location>
</feature>
<feature type="domain" description="Large ribosomal subunit protein uL5 N-terminal" evidence="5">
    <location>
        <begin position="64"/>
        <end position="120"/>
    </location>
</feature>
<dbReference type="InterPro" id="IPR022803">
    <property type="entry name" value="Ribosomal_uL5_dom_sf"/>
</dbReference>
<comment type="caution">
    <text evidence="7">The sequence shown here is derived from an EMBL/GenBank/DDBJ whole genome shotgun (WGS) entry which is preliminary data.</text>
</comment>
<dbReference type="FunFam" id="3.30.1440.10:FF:000001">
    <property type="entry name" value="50S ribosomal protein L5"/>
    <property type="match status" value="1"/>
</dbReference>
<feature type="region of interest" description="Disordered" evidence="4">
    <location>
        <begin position="1"/>
        <end position="28"/>
    </location>
</feature>
<dbReference type="AlphaFoldDB" id="A0A644XDC6"/>
<evidence type="ECO:0000256" key="4">
    <source>
        <dbReference type="SAM" id="MobiDB-lite"/>
    </source>
</evidence>
<dbReference type="GO" id="GO:0006412">
    <property type="term" value="P:translation"/>
    <property type="evidence" value="ECO:0007669"/>
    <property type="project" value="InterPro"/>
</dbReference>
<dbReference type="InterPro" id="IPR031309">
    <property type="entry name" value="Ribosomal_uL5_C"/>
</dbReference>
<dbReference type="Gene3D" id="3.30.1440.10">
    <property type="match status" value="1"/>
</dbReference>
<dbReference type="GO" id="GO:0003735">
    <property type="term" value="F:structural constituent of ribosome"/>
    <property type="evidence" value="ECO:0007669"/>
    <property type="project" value="InterPro"/>
</dbReference>
<organism evidence="7">
    <name type="scientific">bioreactor metagenome</name>
    <dbReference type="NCBI Taxonomy" id="1076179"/>
    <lineage>
        <taxon>unclassified sequences</taxon>
        <taxon>metagenomes</taxon>
        <taxon>ecological metagenomes</taxon>
    </lineage>
</organism>
<evidence type="ECO:0000313" key="7">
    <source>
        <dbReference type="EMBL" id="MPM14230.1"/>
    </source>
</evidence>
<keyword evidence="3" id="KW-0687">Ribonucleoprotein</keyword>
<evidence type="ECO:0008006" key="8">
    <source>
        <dbReference type="Google" id="ProtNLM"/>
    </source>
</evidence>
<dbReference type="HAMAP" id="MF_01333_B">
    <property type="entry name" value="Ribosomal_uL5_B"/>
    <property type="match status" value="1"/>
</dbReference>
<evidence type="ECO:0000256" key="1">
    <source>
        <dbReference type="ARBA" id="ARBA00008553"/>
    </source>
</evidence>
<evidence type="ECO:0000256" key="2">
    <source>
        <dbReference type="ARBA" id="ARBA00022980"/>
    </source>
</evidence>
<feature type="domain" description="Large ribosomal subunit protein uL5 C-terminal" evidence="6">
    <location>
        <begin position="124"/>
        <end position="216"/>
    </location>
</feature>